<dbReference type="Proteomes" id="UP000004162">
    <property type="component" value="Unassembled WGS sequence"/>
</dbReference>
<dbReference type="AlphaFoldDB" id="Q0YRB8"/>
<sequence>MIKHIVMWQLKDAAHGNDSQTNARLIQEKLEALRGRIKGMCAIEVGLDFSRSESSGDVVLYSEFVDRQSLDAYQLHPLHQALKPFIGEASRERRVVDYEI</sequence>
<reference evidence="2 3" key="2">
    <citation type="submission" date="2006-07" db="EMBL/GenBank/DDBJ databases">
        <title>Sequencing of the draft genome and assembly of Chlorobium ferroxidans DSM 13031.</title>
        <authorList>
            <consortium name="US DOE Joint Genome Institute (JGI-PGF)"/>
            <person name="Copeland A."/>
            <person name="Lucas S."/>
            <person name="Lapidus A."/>
            <person name="Barry K."/>
            <person name="Glavina del Rio T."/>
            <person name="Dalin E."/>
            <person name="Tice H."/>
            <person name="Bruce D."/>
            <person name="Pitluck S."/>
            <person name="Richardson P."/>
        </authorList>
    </citation>
    <scope>NUCLEOTIDE SEQUENCE [LARGE SCALE GENOMIC DNA]</scope>
    <source>
        <strain evidence="2 3">DSM 13031</strain>
    </source>
</reference>
<keyword evidence="3" id="KW-1185">Reference proteome</keyword>
<dbReference type="Gene3D" id="3.30.70.100">
    <property type="match status" value="1"/>
</dbReference>
<dbReference type="InterPro" id="IPR011008">
    <property type="entry name" value="Dimeric_a/b-barrel"/>
</dbReference>
<dbReference type="OrthoDB" id="9808130at2"/>
<feature type="domain" description="Stress-response A/B barrel" evidence="1">
    <location>
        <begin position="2"/>
        <end position="98"/>
    </location>
</feature>
<gene>
    <name evidence="2" type="ORF">CferDRAFT_0769</name>
</gene>
<dbReference type="PANTHER" id="PTHR37832">
    <property type="entry name" value="BLL2683 PROTEIN"/>
    <property type="match status" value="1"/>
</dbReference>
<dbReference type="PANTHER" id="PTHR37832:SF1">
    <property type="entry name" value="STRESS-RESPONSE A_B BARREL DOMAIN-CONTAINING PROTEIN"/>
    <property type="match status" value="1"/>
</dbReference>
<evidence type="ECO:0000259" key="1">
    <source>
        <dbReference type="PROSITE" id="PS51502"/>
    </source>
</evidence>
<comment type="caution">
    <text evidence="2">The sequence shown here is derived from an EMBL/GenBank/DDBJ whole genome shotgun (WGS) entry which is preliminary data.</text>
</comment>
<dbReference type="InterPro" id="IPR013097">
    <property type="entry name" value="Dabb"/>
</dbReference>
<proteinExistence type="predicted"/>
<dbReference type="Pfam" id="PF07876">
    <property type="entry name" value="Dabb"/>
    <property type="match status" value="1"/>
</dbReference>
<dbReference type="RefSeq" id="WP_006366507.1">
    <property type="nucleotide sequence ID" value="NZ_AASE01000012.1"/>
</dbReference>
<dbReference type="EMBL" id="AASE01000012">
    <property type="protein sequence ID" value="EAT58795.1"/>
    <property type="molecule type" value="Genomic_DNA"/>
</dbReference>
<organism evidence="2 3">
    <name type="scientific">Chlorobium ferrooxidans DSM 13031</name>
    <dbReference type="NCBI Taxonomy" id="377431"/>
    <lineage>
        <taxon>Bacteria</taxon>
        <taxon>Pseudomonadati</taxon>
        <taxon>Chlorobiota</taxon>
        <taxon>Chlorobiia</taxon>
        <taxon>Chlorobiales</taxon>
        <taxon>Chlorobiaceae</taxon>
        <taxon>Chlorobium/Pelodictyon group</taxon>
        <taxon>Chlorobium</taxon>
    </lineage>
</organism>
<accession>Q0YRB8</accession>
<protein>
    <recommendedName>
        <fullName evidence="1">Stress-response A/B barrel domain-containing protein</fullName>
    </recommendedName>
</protein>
<evidence type="ECO:0000313" key="2">
    <source>
        <dbReference type="EMBL" id="EAT58795.1"/>
    </source>
</evidence>
<reference evidence="2 3" key="1">
    <citation type="submission" date="2006-07" db="EMBL/GenBank/DDBJ databases">
        <title>Annotation of the draft genome assembly of Chlorobium ferroxidans DSM 13031.</title>
        <authorList>
            <consortium name="US DOE Joint Genome Institute (JGI-ORNL)"/>
            <person name="Larimer F."/>
            <person name="Land M."/>
            <person name="Hauser L."/>
        </authorList>
    </citation>
    <scope>NUCLEOTIDE SEQUENCE [LARGE SCALE GENOMIC DNA]</scope>
    <source>
        <strain evidence="2 3">DSM 13031</strain>
    </source>
</reference>
<dbReference type="PROSITE" id="PS51502">
    <property type="entry name" value="S_R_A_B_BARREL"/>
    <property type="match status" value="1"/>
</dbReference>
<dbReference type="SUPFAM" id="SSF54909">
    <property type="entry name" value="Dimeric alpha+beta barrel"/>
    <property type="match status" value="1"/>
</dbReference>
<dbReference type="SMART" id="SM00886">
    <property type="entry name" value="Dabb"/>
    <property type="match status" value="1"/>
</dbReference>
<evidence type="ECO:0000313" key="3">
    <source>
        <dbReference type="Proteomes" id="UP000004162"/>
    </source>
</evidence>
<name>Q0YRB8_9CHLB</name>